<dbReference type="SUPFAM" id="SSF54768">
    <property type="entry name" value="dsRNA-binding domain-like"/>
    <property type="match status" value="1"/>
</dbReference>
<evidence type="ECO:0000313" key="5">
    <source>
        <dbReference type="EMBL" id="MFC3638845.1"/>
    </source>
</evidence>
<dbReference type="Gene3D" id="3.30.390.80">
    <property type="entry name" value="DNA repair protein Rad52/59/22"/>
    <property type="match status" value="1"/>
</dbReference>
<evidence type="ECO:0000256" key="2">
    <source>
        <dbReference type="ARBA" id="ARBA00022763"/>
    </source>
</evidence>
<feature type="region of interest" description="Disordered" evidence="4">
    <location>
        <begin position="184"/>
        <end position="338"/>
    </location>
</feature>
<proteinExistence type="inferred from homology"/>
<organism evidence="5 6">
    <name type="scientific">Camelimonas fluminis</name>
    <dbReference type="NCBI Taxonomy" id="1576911"/>
    <lineage>
        <taxon>Bacteria</taxon>
        <taxon>Pseudomonadati</taxon>
        <taxon>Pseudomonadota</taxon>
        <taxon>Alphaproteobacteria</taxon>
        <taxon>Hyphomicrobiales</taxon>
        <taxon>Chelatococcaceae</taxon>
        <taxon>Camelimonas</taxon>
    </lineage>
</organism>
<comment type="similarity">
    <text evidence="1">Belongs to the RAD52 family.</text>
</comment>
<gene>
    <name evidence="5" type="ORF">ACFONL_16000</name>
</gene>
<sequence>MPRKISEIRAKLNTRVPDSAFNQRTGSGGKTYHYIDGDFITFQMNDIFGIENIDKEIKDLKLEGVRKTVFSHTANQTDQNTGTSAEKTIQVPSIEFSYSCIVRLTLRVTDENGATLSFIREGAGAGVGICRNTTADGHHRARQLAIKFAETDATKRAAKQLGSALGLATGEGGKQQYAMISEDDEHPTDHAIPAPDRPAATIMPPHAANHSGNTRVASGVQTAPQASAQQQGTGEQPPPGRPQPSTQAQRPVPADPSAGHAQQAPRQAPASVEPQHRATPPAAGVAPQNRVQAPSRPAEAPRPNTTSAPQRPENVPAAPAVPTDHGTRNPVAQNDQPSVDIRLSSINTDEHTLSALDIPGWTAQFRNLYQIMTKSESSAQLHRICEITGSYLQIMEQATKPADKHHVAAFREHMLDYLIAHNDTMKFNLPVKDLIAPQTFTPPY</sequence>
<reference evidence="6" key="1">
    <citation type="journal article" date="2019" name="Int. J. Syst. Evol. Microbiol.">
        <title>The Global Catalogue of Microorganisms (GCM) 10K type strain sequencing project: providing services to taxonomists for standard genome sequencing and annotation.</title>
        <authorList>
            <consortium name="The Broad Institute Genomics Platform"/>
            <consortium name="The Broad Institute Genome Sequencing Center for Infectious Disease"/>
            <person name="Wu L."/>
            <person name="Ma J."/>
        </authorList>
    </citation>
    <scope>NUCLEOTIDE SEQUENCE [LARGE SCALE GENOMIC DNA]</scope>
    <source>
        <strain evidence="6">KCTC 42282</strain>
    </source>
</reference>
<feature type="compositionally biased region" description="Polar residues" evidence="4">
    <location>
        <begin position="210"/>
        <end position="228"/>
    </location>
</feature>
<keyword evidence="6" id="KW-1185">Reference proteome</keyword>
<evidence type="ECO:0000313" key="6">
    <source>
        <dbReference type="Proteomes" id="UP001595704"/>
    </source>
</evidence>
<keyword evidence="2" id="KW-0227">DNA damage</keyword>
<protein>
    <submittedName>
        <fullName evidence="5">Rad52/Rad22 family DNA repair protein</fullName>
    </submittedName>
</protein>
<evidence type="ECO:0000256" key="3">
    <source>
        <dbReference type="ARBA" id="ARBA00023204"/>
    </source>
</evidence>
<evidence type="ECO:0000256" key="4">
    <source>
        <dbReference type="SAM" id="MobiDB-lite"/>
    </source>
</evidence>
<dbReference type="Proteomes" id="UP001595704">
    <property type="component" value="Unassembled WGS sequence"/>
</dbReference>
<accession>A0ABV7UJG9</accession>
<dbReference type="InterPro" id="IPR041247">
    <property type="entry name" value="Rad52_fam"/>
</dbReference>
<keyword evidence="3" id="KW-0234">DNA repair</keyword>
<dbReference type="Pfam" id="PF04098">
    <property type="entry name" value="Rad52_Rad22"/>
    <property type="match status" value="1"/>
</dbReference>
<name>A0ABV7UJG9_9HYPH</name>
<comment type="caution">
    <text evidence="5">The sequence shown here is derived from an EMBL/GenBank/DDBJ whole genome shotgun (WGS) entry which is preliminary data.</text>
</comment>
<dbReference type="InterPro" id="IPR042525">
    <property type="entry name" value="Rad52_Rad59_Rad22_sf"/>
</dbReference>
<dbReference type="RefSeq" id="WP_191321110.1">
    <property type="nucleotide sequence ID" value="NZ_BNCG01000042.1"/>
</dbReference>
<evidence type="ECO:0000256" key="1">
    <source>
        <dbReference type="ARBA" id="ARBA00006638"/>
    </source>
</evidence>
<dbReference type="EMBL" id="JBHRYC010000079">
    <property type="protein sequence ID" value="MFC3638845.1"/>
    <property type="molecule type" value="Genomic_DNA"/>
</dbReference>